<sequence length="161" mass="16553">MEQCGETALPKEIPKAAEAVGSDGVSTVKRNGRSGELATPATVKDVTKIDKSSELTIVQGSAHNSTTTSAASSGATQVAAPAPAKPKVKNKGNRPKPLPKPAHDPEVDSDFEECSEDSFLVEEDEVRSASTDEMSSGVEDESSEDPSSSSSSSGEESQGSA</sequence>
<evidence type="ECO:0000313" key="2">
    <source>
        <dbReference type="EMBL" id="KAF4681091.1"/>
    </source>
</evidence>
<gene>
    <name evidence="2" type="ORF">FOZ60_012603</name>
</gene>
<accession>A0A7J6NDS9</accession>
<dbReference type="Proteomes" id="UP000541610">
    <property type="component" value="Unassembled WGS sequence"/>
</dbReference>
<reference evidence="2 3" key="1">
    <citation type="submission" date="2020-04" db="EMBL/GenBank/DDBJ databases">
        <title>Perkinsus olseni comparative genomics.</title>
        <authorList>
            <person name="Bogema D.R."/>
        </authorList>
    </citation>
    <scope>NUCLEOTIDE SEQUENCE [LARGE SCALE GENOMIC DNA]</scope>
    <source>
        <strain evidence="2">00978-12</strain>
    </source>
</reference>
<organism evidence="2 3">
    <name type="scientific">Perkinsus olseni</name>
    <name type="common">Perkinsus atlanticus</name>
    <dbReference type="NCBI Taxonomy" id="32597"/>
    <lineage>
        <taxon>Eukaryota</taxon>
        <taxon>Sar</taxon>
        <taxon>Alveolata</taxon>
        <taxon>Perkinsozoa</taxon>
        <taxon>Perkinsea</taxon>
        <taxon>Perkinsida</taxon>
        <taxon>Perkinsidae</taxon>
        <taxon>Perkinsus</taxon>
    </lineage>
</organism>
<feature type="compositionally biased region" description="Low complexity" evidence="1">
    <location>
        <begin position="61"/>
        <end position="82"/>
    </location>
</feature>
<feature type="compositionally biased region" description="Acidic residues" evidence="1">
    <location>
        <begin position="107"/>
        <end position="125"/>
    </location>
</feature>
<dbReference type="EMBL" id="JABANP010000545">
    <property type="protein sequence ID" value="KAF4681091.1"/>
    <property type="molecule type" value="Genomic_DNA"/>
</dbReference>
<name>A0A7J6NDS9_PEROL</name>
<feature type="region of interest" description="Disordered" evidence="1">
    <location>
        <begin position="60"/>
        <end position="161"/>
    </location>
</feature>
<evidence type="ECO:0000256" key="1">
    <source>
        <dbReference type="SAM" id="MobiDB-lite"/>
    </source>
</evidence>
<comment type="caution">
    <text evidence="2">The sequence shown here is derived from an EMBL/GenBank/DDBJ whole genome shotgun (WGS) entry which is preliminary data.</text>
</comment>
<dbReference type="AlphaFoldDB" id="A0A7J6NDS9"/>
<proteinExistence type="predicted"/>
<evidence type="ECO:0000313" key="3">
    <source>
        <dbReference type="Proteomes" id="UP000541610"/>
    </source>
</evidence>
<feature type="compositionally biased region" description="Low complexity" evidence="1">
    <location>
        <begin position="145"/>
        <end position="161"/>
    </location>
</feature>
<feature type="region of interest" description="Disordered" evidence="1">
    <location>
        <begin position="1"/>
        <end position="36"/>
    </location>
</feature>
<protein>
    <submittedName>
        <fullName evidence="2">Uncharacterized protein</fullName>
    </submittedName>
</protein>